<dbReference type="GO" id="GO:0046872">
    <property type="term" value="F:metal ion binding"/>
    <property type="evidence" value="ECO:0007669"/>
    <property type="project" value="InterPro"/>
</dbReference>
<dbReference type="HOGENOM" id="CLU_2832952_0_0_1"/>
<evidence type="ECO:0000256" key="1">
    <source>
        <dbReference type="SAM" id="SignalP"/>
    </source>
</evidence>
<sequence>MKAILLGILAGFATAKEIINHEDPTINIPVPTQPLEWGDVNVLHTTDLHGWVSGHSKEVYPKKSWR</sequence>
<evidence type="ECO:0000313" key="3">
    <source>
        <dbReference type="Proteomes" id="UP000012065"/>
    </source>
</evidence>
<proteinExistence type="predicted"/>
<evidence type="ECO:0008006" key="4">
    <source>
        <dbReference type="Google" id="ProtNLM"/>
    </source>
</evidence>
<dbReference type="InterPro" id="IPR006146">
    <property type="entry name" value="5'-Nucleotdase_CS"/>
</dbReference>
<keyword evidence="1" id="KW-0732">Signal</keyword>
<dbReference type="GO" id="GO:0000166">
    <property type="term" value="F:nucleotide binding"/>
    <property type="evidence" value="ECO:0007669"/>
    <property type="project" value="InterPro"/>
</dbReference>
<feature type="chain" id="PRO_5012135770" description="Calcineurin-like phosphoesterase domain-containing protein" evidence="1">
    <location>
        <begin position="16"/>
        <end position="66"/>
    </location>
</feature>
<accession>M5CCD1</accession>
<organism evidence="2 3">
    <name type="scientific">Thanatephorus cucumeris (strain AG1-IB / isolate 7/3/14)</name>
    <name type="common">Lettuce bottom rot fungus</name>
    <name type="synonym">Rhizoctonia solani</name>
    <dbReference type="NCBI Taxonomy" id="1108050"/>
    <lineage>
        <taxon>Eukaryota</taxon>
        <taxon>Fungi</taxon>
        <taxon>Dikarya</taxon>
        <taxon>Basidiomycota</taxon>
        <taxon>Agaricomycotina</taxon>
        <taxon>Agaricomycetes</taxon>
        <taxon>Cantharellales</taxon>
        <taxon>Ceratobasidiaceae</taxon>
        <taxon>Rhizoctonia</taxon>
        <taxon>Rhizoctonia solani AG-1</taxon>
    </lineage>
</organism>
<protein>
    <recommendedName>
        <fullName evidence="4">Calcineurin-like phosphoesterase domain-containing protein</fullName>
    </recommendedName>
</protein>
<dbReference type="PROSITE" id="PS00785">
    <property type="entry name" value="5_NUCLEOTIDASE_1"/>
    <property type="match status" value="1"/>
</dbReference>
<gene>
    <name evidence="2" type="ORF">BN14_10919</name>
</gene>
<dbReference type="EMBL" id="CAOJ01016400">
    <property type="protein sequence ID" value="CCO36775.1"/>
    <property type="molecule type" value="Genomic_DNA"/>
</dbReference>
<dbReference type="Gene3D" id="3.60.21.10">
    <property type="match status" value="1"/>
</dbReference>
<dbReference type="Proteomes" id="UP000012065">
    <property type="component" value="Unassembled WGS sequence"/>
</dbReference>
<comment type="caution">
    <text evidence="2">The sequence shown here is derived from an EMBL/GenBank/DDBJ whole genome shotgun (WGS) entry which is preliminary data.</text>
</comment>
<name>M5CCD1_THACB</name>
<reference evidence="2 3" key="1">
    <citation type="journal article" date="2013" name="J. Biotechnol.">
        <title>Establishment and interpretation of the genome sequence of the phytopathogenic fungus Rhizoctonia solani AG1-IB isolate 7/3/14.</title>
        <authorList>
            <person name="Wibberg D.W."/>
            <person name="Jelonek L.J."/>
            <person name="Rupp O.R."/>
            <person name="Hennig M.H."/>
            <person name="Eikmeyer F.E."/>
            <person name="Goesmann A.G."/>
            <person name="Hartmann A.H."/>
            <person name="Borriss R.B."/>
            <person name="Grosch R.G."/>
            <person name="Puehler A.P."/>
            <person name="Schlueter A.S."/>
        </authorList>
    </citation>
    <scope>NUCLEOTIDE SEQUENCE [LARGE SCALE GENOMIC DNA]</scope>
    <source>
        <strain evidence="3">AG1-IB / isolate 7/3/14</strain>
    </source>
</reference>
<dbReference type="AlphaFoldDB" id="M5CCD1"/>
<dbReference type="GO" id="GO:0016788">
    <property type="term" value="F:hydrolase activity, acting on ester bonds"/>
    <property type="evidence" value="ECO:0007669"/>
    <property type="project" value="InterPro"/>
</dbReference>
<dbReference type="InterPro" id="IPR029052">
    <property type="entry name" value="Metallo-depent_PP-like"/>
</dbReference>
<evidence type="ECO:0000313" key="2">
    <source>
        <dbReference type="EMBL" id="CCO36775.1"/>
    </source>
</evidence>
<feature type="signal peptide" evidence="1">
    <location>
        <begin position="1"/>
        <end position="15"/>
    </location>
</feature>